<gene>
    <name evidence="1" type="ORF">M404DRAFT_239188</name>
</gene>
<dbReference type="InParanoid" id="A0A0C3N6A0"/>
<evidence type="ECO:0000313" key="1">
    <source>
        <dbReference type="EMBL" id="KIN96594.1"/>
    </source>
</evidence>
<evidence type="ECO:0000313" key="2">
    <source>
        <dbReference type="Proteomes" id="UP000054217"/>
    </source>
</evidence>
<proteinExistence type="predicted"/>
<dbReference type="Proteomes" id="UP000054217">
    <property type="component" value="Unassembled WGS sequence"/>
</dbReference>
<keyword evidence="2" id="KW-1185">Reference proteome</keyword>
<name>A0A0C3N6A0_PISTI</name>
<dbReference type="HOGENOM" id="CLU_2484204_0_0_1"/>
<protein>
    <submittedName>
        <fullName evidence="1">Uncharacterized protein</fullName>
    </submittedName>
</protein>
<dbReference type="AlphaFoldDB" id="A0A0C3N6A0"/>
<reference evidence="1 2" key="1">
    <citation type="submission" date="2014-04" db="EMBL/GenBank/DDBJ databases">
        <authorList>
            <consortium name="DOE Joint Genome Institute"/>
            <person name="Kuo A."/>
            <person name="Kohler A."/>
            <person name="Costa M.D."/>
            <person name="Nagy L.G."/>
            <person name="Floudas D."/>
            <person name="Copeland A."/>
            <person name="Barry K.W."/>
            <person name="Cichocki N."/>
            <person name="Veneault-Fourrey C."/>
            <person name="LaButti K."/>
            <person name="Lindquist E.A."/>
            <person name="Lipzen A."/>
            <person name="Lundell T."/>
            <person name="Morin E."/>
            <person name="Murat C."/>
            <person name="Sun H."/>
            <person name="Tunlid A."/>
            <person name="Henrissat B."/>
            <person name="Grigoriev I.V."/>
            <person name="Hibbett D.S."/>
            <person name="Martin F."/>
            <person name="Nordberg H.P."/>
            <person name="Cantor M.N."/>
            <person name="Hua S.X."/>
        </authorList>
    </citation>
    <scope>NUCLEOTIDE SEQUENCE [LARGE SCALE GENOMIC DNA]</scope>
    <source>
        <strain evidence="1 2">Marx 270</strain>
    </source>
</reference>
<organism evidence="1 2">
    <name type="scientific">Pisolithus tinctorius Marx 270</name>
    <dbReference type="NCBI Taxonomy" id="870435"/>
    <lineage>
        <taxon>Eukaryota</taxon>
        <taxon>Fungi</taxon>
        <taxon>Dikarya</taxon>
        <taxon>Basidiomycota</taxon>
        <taxon>Agaricomycotina</taxon>
        <taxon>Agaricomycetes</taxon>
        <taxon>Agaricomycetidae</taxon>
        <taxon>Boletales</taxon>
        <taxon>Sclerodermatineae</taxon>
        <taxon>Pisolithaceae</taxon>
        <taxon>Pisolithus</taxon>
    </lineage>
</organism>
<reference evidence="2" key="2">
    <citation type="submission" date="2015-01" db="EMBL/GenBank/DDBJ databases">
        <title>Evolutionary Origins and Diversification of the Mycorrhizal Mutualists.</title>
        <authorList>
            <consortium name="DOE Joint Genome Institute"/>
            <consortium name="Mycorrhizal Genomics Consortium"/>
            <person name="Kohler A."/>
            <person name="Kuo A."/>
            <person name="Nagy L.G."/>
            <person name="Floudas D."/>
            <person name="Copeland A."/>
            <person name="Barry K.W."/>
            <person name="Cichocki N."/>
            <person name="Veneault-Fourrey C."/>
            <person name="LaButti K."/>
            <person name="Lindquist E.A."/>
            <person name="Lipzen A."/>
            <person name="Lundell T."/>
            <person name="Morin E."/>
            <person name="Murat C."/>
            <person name="Riley R."/>
            <person name="Ohm R."/>
            <person name="Sun H."/>
            <person name="Tunlid A."/>
            <person name="Henrissat B."/>
            <person name="Grigoriev I.V."/>
            <person name="Hibbett D.S."/>
            <person name="Martin F."/>
        </authorList>
    </citation>
    <scope>NUCLEOTIDE SEQUENCE [LARGE SCALE GENOMIC DNA]</scope>
    <source>
        <strain evidence="2">Marx 270</strain>
    </source>
</reference>
<accession>A0A0C3N6A0</accession>
<dbReference type="EMBL" id="KN832043">
    <property type="protein sequence ID" value="KIN96594.1"/>
    <property type="molecule type" value="Genomic_DNA"/>
</dbReference>
<sequence length="87" mass="9913">MLSAAARVVDLSEVRGPSVNSTSSICPESEIPLQGCRVCHAIHWSHWIRKRPLGGKLGPQGRCQVLAYLQICYHRVRKCRWNRHHTL</sequence>